<evidence type="ECO:0000256" key="1">
    <source>
        <dbReference type="ARBA" id="ARBA00023125"/>
    </source>
</evidence>
<dbReference type="InterPro" id="IPR050109">
    <property type="entry name" value="HTH-type_TetR-like_transc_reg"/>
</dbReference>
<proteinExistence type="predicted"/>
<accession>A0A838AC59</accession>
<dbReference type="PANTHER" id="PTHR30055">
    <property type="entry name" value="HTH-TYPE TRANSCRIPTIONAL REGULATOR RUTR"/>
    <property type="match status" value="1"/>
</dbReference>
<dbReference type="GO" id="GO:0000976">
    <property type="term" value="F:transcription cis-regulatory region binding"/>
    <property type="evidence" value="ECO:0007669"/>
    <property type="project" value="TreeGrafter"/>
</dbReference>
<dbReference type="SUPFAM" id="SSF48498">
    <property type="entry name" value="Tetracyclin repressor-like, C-terminal domain"/>
    <property type="match status" value="1"/>
</dbReference>
<dbReference type="SUPFAM" id="SSF46689">
    <property type="entry name" value="Homeodomain-like"/>
    <property type="match status" value="1"/>
</dbReference>
<dbReference type="Pfam" id="PF00440">
    <property type="entry name" value="TetR_N"/>
    <property type="match status" value="1"/>
</dbReference>
<dbReference type="InterPro" id="IPR009057">
    <property type="entry name" value="Homeodomain-like_sf"/>
</dbReference>
<protein>
    <submittedName>
        <fullName evidence="4">Helix-turn-helix transcriptional regulator</fullName>
    </submittedName>
</protein>
<feature type="DNA-binding region" description="H-T-H motif" evidence="2">
    <location>
        <begin position="17"/>
        <end position="36"/>
    </location>
</feature>
<dbReference type="PROSITE" id="PS50977">
    <property type="entry name" value="HTH_TETR_2"/>
    <property type="match status" value="1"/>
</dbReference>
<keyword evidence="5" id="KW-1185">Reference proteome</keyword>
<dbReference type="InterPro" id="IPR001647">
    <property type="entry name" value="HTH_TetR"/>
</dbReference>
<comment type="caution">
    <text evidence="4">The sequence shown here is derived from an EMBL/GenBank/DDBJ whole genome shotgun (WGS) entry which is preliminary data.</text>
</comment>
<dbReference type="InterPro" id="IPR036271">
    <property type="entry name" value="Tet_transcr_reg_TetR-rel_C_sf"/>
</dbReference>
<name>A0A838AC59_9PSEU</name>
<sequence>MRAAERCIDRHGIRKTTMDDIAREAGISRPSVYRYFQDREDLLIALMAEHSRALNERAHRFIEQQPTFEDALVEGLLYVADHGRRDPFTRHLVKMDDSELTDVLDSTGSAADFAREFWGGYLDAAVQRGEMSAELDTREVYRWLAEVGLMLMRLMERDQNTADEYRSMIRTFVLPAFRSG</sequence>
<organism evidence="4 5">
    <name type="scientific">Haloechinothrix aidingensis</name>
    <dbReference type="NCBI Taxonomy" id="2752311"/>
    <lineage>
        <taxon>Bacteria</taxon>
        <taxon>Bacillati</taxon>
        <taxon>Actinomycetota</taxon>
        <taxon>Actinomycetes</taxon>
        <taxon>Pseudonocardiales</taxon>
        <taxon>Pseudonocardiaceae</taxon>
        <taxon>Haloechinothrix</taxon>
    </lineage>
</organism>
<keyword evidence="1 2" id="KW-0238">DNA-binding</keyword>
<dbReference type="PANTHER" id="PTHR30055:SF153">
    <property type="entry name" value="HTH-TYPE TRANSCRIPTIONAL REPRESSOR RV3405C"/>
    <property type="match status" value="1"/>
</dbReference>
<evidence type="ECO:0000313" key="4">
    <source>
        <dbReference type="EMBL" id="MBA0126758.1"/>
    </source>
</evidence>
<dbReference type="GO" id="GO:0003700">
    <property type="term" value="F:DNA-binding transcription factor activity"/>
    <property type="evidence" value="ECO:0007669"/>
    <property type="project" value="TreeGrafter"/>
</dbReference>
<reference evidence="4 5" key="1">
    <citation type="submission" date="2020-07" db="EMBL/GenBank/DDBJ databases">
        <title>Genome of Haloechinothrix sp.</title>
        <authorList>
            <person name="Tang S.-K."/>
            <person name="Yang L."/>
            <person name="Zhu W.-Y."/>
        </authorList>
    </citation>
    <scope>NUCLEOTIDE SEQUENCE [LARGE SCALE GENOMIC DNA]</scope>
    <source>
        <strain evidence="4 5">YIM 98757</strain>
    </source>
</reference>
<evidence type="ECO:0000256" key="2">
    <source>
        <dbReference type="PROSITE-ProRule" id="PRU00335"/>
    </source>
</evidence>
<dbReference type="Proteomes" id="UP000582974">
    <property type="component" value="Unassembled WGS sequence"/>
</dbReference>
<feature type="domain" description="HTH tetR-type" evidence="3">
    <location>
        <begin position="1"/>
        <end position="54"/>
    </location>
</feature>
<dbReference type="EMBL" id="JACCKD010000005">
    <property type="protein sequence ID" value="MBA0126758.1"/>
    <property type="molecule type" value="Genomic_DNA"/>
</dbReference>
<dbReference type="Gene3D" id="1.10.357.10">
    <property type="entry name" value="Tetracycline Repressor, domain 2"/>
    <property type="match status" value="1"/>
</dbReference>
<gene>
    <name evidence="4" type="ORF">H0B56_14505</name>
</gene>
<dbReference type="AlphaFoldDB" id="A0A838AC59"/>
<evidence type="ECO:0000313" key="5">
    <source>
        <dbReference type="Proteomes" id="UP000582974"/>
    </source>
</evidence>
<evidence type="ECO:0000259" key="3">
    <source>
        <dbReference type="PROSITE" id="PS50977"/>
    </source>
</evidence>